<gene>
    <name evidence="3" type="ORF">FHU38_000498</name>
</gene>
<dbReference type="Proteomes" id="UP000545493">
    <property type="component" value="Unassembled WGS sequence"/>
</dbReference>
<feature type="transmembrane region" description="Helical" evidence="2">
    <location>
        <begin position="117"/>
        <end position="137"/>
    </location>
</feature>
<feature type="transmembrane region" description="Helical" evidence="2">
    <location>
        <begin position="84"/>
        <end position="102"/>
    </location>
</feature>
<sequence length="147" mass="14538">MALPAVQVDLGVDDAGLVLASSAYGVAFGGLLLFGGSRRPAPASSSPATSNGCVPSRTRAQSTSGPAVSNATAGRAVANTAMEVGPPVGLAVLVPLASSYAASRHYLPSAEATGKGYGFAFTLAFAATAALALVAHLEIGRRIGRKP</sequence>
<evidence type="ECO:0000313" key="4">
    <source>
        <dbReference type="Proteomes" id="UP000545493"/>
    </source>
</evidence>
<name>A0A7X5UM10_9PSEU</name>
<protein>
    <submittedName>
        <fullName evidence="3">Uncharacterized protein</fullName>
    </submittedName>
</protein>
<reference evidence="3 4" key="1">
    <citation type="submission" date="2020-03" db="EMBL/GenBank/DDBJ databases">
        <title>Sequencing the genomes of 1000 actinobacteria strains.</title>
        <authorList>
            <person name="Klenk H.-P."/>
        </authorList>
    </citation>
    <scope>NUCLEOTIDE SEQUENCE [LARGE SCALE GENOMIC DNA]</scope>
    <source>
        <strain evidence="3 4">DSM 45685</strain>
    </source>
</reference>
<dbReference type="EMBL" id="JAAOYM010000001">
    <property type="protein sequence ID" value="NIJ10154.1"/>
    <property type="molecule type" value="Genomic_DNA"/>
</dbReference>
<organism evidence="3 4">
    <name type="scientific">Saccharomonospora amisosensis</name>
    <dbReference type="NCBI Taxonomy" id="1128677"/>
    <lineage>
        <taxon>Bacteria</taxon>
        <taxon>Bacillati</taxon>
        <taxon>Actinomycetota</taxon>
        <taxon>Actinomycetes</taxon>
        <taxon>Pseudonocardiales</taxon>
        <taxon>Pseudonocardiaceae</taxon>
        <taxon>Saccharomonospora</taxon>
    </lineage>
</organism>
<proteinExistence type="predicted"/>
<accession>A0A7X5UM10</accession>
<keyword evidence="2" id="KW-1133">Transmembrane helix</keyword>
<keyword evidence="2" id="KW-0472">Membrane</keyword>
<evidence type="ECO:0000256" key="2">
    <source>
        <dbReference type="SAM" id="Phobius"/>
    </source>
</evidence>
<dbReference type="AlphaFoldDB" id="A0A7X5UM10"/>
<dbReference type="RefSeq" id="WP_167166081.1">
    <property type="nucleotide sequence ID" value="NZ_JAAOYM010000001.1"/>
</dbReference>
<evidence type="ECO:0000256" key="1">
    <source>
        <dbReference type="SAM" id="MobiDB-lite"/>
    </source>
</evidence>
<comment type="caution">
    <text evidence="3">The sequence shown here is derived from an EMBL/GenBank/DDBJ whole genome shotgun (WGS) entry which is preliminary data.</text>
</comment>
<feature type="region of interest" description="Disordered" evidence="1">
    <location>
        <begin position="43"/>
        <end position="69"/>
    </location>
</feature>
<keyword evidence="2" id="KW-0812">Transmembrane</keyword>
<evidence type="ECO:0000313" key="3">
    <source>
        <dbReference type="EMBL" id="NIJ10154.1"/>
    </source>
</evidence>
<keyword evidence="4" id="KW-1185">Reference proteome</keyword>
<feature type="compositionally biased region" description="Polar residues" evidence="1">
    <location>
        <begin position="49"/>
        <end position="69"/>
    </location>
</feature>
<feature type="transmembrane region" description="Helical" evidence="2">
    <location>
        <begin position="15"/>
        <end position="34"/>
    </location>
</feature>